<sequence length="38" mass="4376">MNLVLGLRDRQGRRITLGRELTSELMLQQLLDNGQHSL</sequence>
<reference evidence="1" key="1">
    <citation type="submission" date="2018-11" db="EMBL/GenBank/DDBJ databases">
        <authorList>
            <consortium name="Genoscope - CEA"/>
            <person name="William W."/>
        </authorList>
    </citation>
    <scope>NUCLEOTIDE SEQUENCE</scope>
</reference>
<organism evidence="1">
    <name type="scientific">Brassica oleracea</name>
    <name type="common">Wild cabbage</name>
    <dbReference type="NCBI Taxonomy" id="3712"/>
    <lineage>
        <taxon>Eukaryota</taxon>
        <taxon>Viridiplantae</taxon>
        <taxon>Streptophyta</taxon>
        <taxon>Embryophyta</taxon>
        <taxon>Tracheophyta</taxon>
        <taxon>Spermatophyta</taxon>
        <taxon>Magnoliopsida</taxon>
        <taxon>eudicotyledons</taxon>
        <taxon>Gunneridae</taxon>
        <taxon>Pentapetalae</taxon>
        <taxon>rosids</taxon>
        <taxon>malvids</taxon>
        <taxon>Brassicales</taxon>
        <taxon>Brassicaceae</taxon>
        <taxon>Brassiceae</taxon>
        <taxon>Brassica</taxon>
    </lineage>
</organism>
<protein>
    <submittedName>
        <fullName evidence="1">Uncharacterized protein</fullName>
    </submittedName>
</protein>
<dbReference type="EMBL" id="LR031872">
    <property type="protein sequence ID" value="VDC85617.1"/>
    <property type="molecule type" value="Genomic_DNA"/>
</dbReference>
<name>A0A3P6A0J8_BRAOL</name>
<gene>
    <name evidence="1" type="ORF">BOLC3T12941H</name>
</gene>
<evidence type="ECO:0000313" key="1">
    <source>
        <dbReference type="EMBL" id="VDC85617.1"/>
    </source>
</evidence>
<dbReference type="AlphaFoldDB" id="A0A3P6A0J8"/>
<accession>A0A3P6A0J8</accession>
<proteinExistence type="predicted"/>